<keyword evidence="2" id="KW-1185">Reference proteome</keyword>
<gene>
    <name evidence="1" type="ORF">C451_08573</name>
</gene>
<comment type="caution">
    <text evidence="1">The sequence shown here is derived from an EMBL/GenBank/DDBJ whole genome shotgun (WGS) entry which is preliminary data.</text>
</comment>
<evidence type="ECO:0000313" key="1">
    <source>
        <dbReference type="EMBL" id="EMA54001.1"/>
    </source>
</evidence>
<accession>M0N834</accession>
<protein>
    <submittedName>
        <fullName evidence="1">Uncharacterized protein</fullName>
    </submittedName>
</protein>
<sequence>MTRDGEQRLTGRVALDATLLVESGDELLAGALVIHHQTDQAELDSSSAYTRLTSLAKAMSPS</sequence>
<dbReference type="AlphaFoldDB" id="M0N834"/>
<dbReference type="Proteomes" id="UP000011680">
    <property type="component" value="Unassembled WGS sequence"/>
</dbReference>
<reference evidence="1 2" key="1">
    <citation type="journal article" date="2014" name="PLoS Genet.">
        <title>Phylogenetically driven sequencing of extremely halophilic archaea reveals strategies for static and dynamic osmo-response.</title>
        <authorList>
            <person name="Becker E.A."/>
            <person name="Seitzer P.M."/>
            <person name="Tritt A."/>
            <person name="Larsen D."/>
            <person name="Krusor M."/>
            <person name="Yao A.I."/>
            <person name="Wu D."/>
            <person name="Madern D."/>
            <person name="Eisen J.A."/>
            <person name="Darling A.E."/>
            <person name="Facciotti M.T."/>
        </authorList>
    </citation>
    <scope>NUCLEOTIDE SEQUENCE [LARGE SCALE GENOMIC DNA]</scope>
    <source>
        <strain evidence="1 2">JCM 13552</strain>
    </source>
</reference>
<proteinExistence type="predicted"/>
<evidence type="ECO:0000313" key="2">
    <source>
        <dbReference type="Proteomes" id="UP000011680"/>
    </source>
</evidence>
<dbReference type="EMBL" id="AOMF01000146">
    <property type="protein sequence ID" value="EMA54001.1"/>
    <property type="molecule type" value="Genomic_DNA"/>
</dbReference>
<name>M0N834_9EURY</name>
<organism evidence="1 2">
    <name type="scientific">Halococcus thailandensis JCM 13552</name>
    <dbReference type="NCBI Taxonomy" id="1227457"/>
    <lineage>
        <taxon>Archaea</taxon>
        <taxon>Methanobacteriati</taxon>
        <taxon>Methanobacteriota</taxon>
        <taxon>Stenosarchaea group</taxon>
        <taxon>Halobacteria</taxon>
        <taxon>Halobacteriales</taxon>
        <taxon>Halococcaceae</taxon>
        <taxon>Halococcus</taxon>
    </lineage>
</organism>